<dbReference type="EMBL" id="BAABHA010000002">
    <property type="protein sequence ID" value="GAA4378773.1"/>
    <property type="molecule type" value="Genomic_DNA"/>
</dbReference>
<evidence type="ECO:0000313" key="4">
    <source>
        <dbReference type="Proteomes" id="UP001500454"/>
    </source>
</evidence>
<feature type="compositionally biased region" description="Basic and acidic residues" evidence="1">
    <location>
        <begin position="195"/>
        <end position="222"/>
    </location>
</feature>
<accession>A0ABP8IXJ3</accession>
<keyword evidence="4" id="KW-1185">Reference proteome</keyword>
<comment type="caution">
    <text evidence="3">The sequence shown here is derived from an EMBL/GenBank/DDBJ whole genome shotgun (WGS) entry which is preliminary data.</text>
</comment>
<sequence>MRKFLAAAGKLAGFLQAPCASGSPRRTFAFAMFLLRACTPLFVLLLVTSAASAQKYRTAIGTRIGGGNYGLTVQQKIGEKTTLEGLGLIVSTREVTATLLAERHFPILGPSLNYYFGAGGHVGRHKEFGAVGGFDVLAGAEYKVAFLPVVLSFDFKPSYEIGGEDWFRFPSAFSVRYVLIKEKKKESMLDGLFGGDKDRERSREPRRNKKSESQPRLLDRIF</sequence>
<evidence type="ECO:0008006" key="5">
    <source>
        <dbReference type="Google" id="ProtNLM"/>
    </source>
</evidence>
<feature type="region of interest" description="Disordered" evidence="1">
    <location>
        <begin position="190"/>
        <end position="222"/>
    </location>
</feature>
<evidence type="ECO:0000256" key="1">
    <source>
        <dbReference type="SAM" id="MobiDB-lite"/>
    </source>
</evidence>
<keyword evidence="2" id="KW-0472">Membrane</keyword>
<keyword evidence="2" id="KW-1133">Transmembrane helix</keyword>
<dbReference type="Proteomes" id="UP001500454">
    <property type="component" value="Unassembled WGS sequence"/>
</dbReference>
<gene>
    <name evidence="3" type="ORF">GCM10023186_15630</name>
</gene>
<organism evidence="3 4">
    <name type="scientific">Hymenobacter koreensis</name>
    <dbReference type="NCBI Taxonomy" id="1084523"/>
    <lineage>
        <taxon>Bacteria</taxon>
        <taxon>Pseudomonadati</taxon>
        <taxon>Bacteroidota</taxon>
        <taxon>Cytophagia</taxon>
        <taxon>Cytophagales</taxon>
        <taxon>Hymenobacteraceae</taxon>
        <taxon>Hymenobacter</taxon>
    </lineage>
</organism>
<feature type="transmembrane region" description="Helical" evidence="2">
    <location>
        <begin position="29"/>
        <end position="47"/>
    </location>
</feature>
<proteinExistence type="predicted"/>
<evidence type="ECO:0000256" key="2">
    <source>
        <dbReference type="SAM" id="Phobius"/>
    </source>
</evidence>
<keyword evidence="2" id="KW-0812">Transmembrane</keyword>
<evidence type="ECO:0000313" key="3">
    <source>
        <dbReference type="EMBL" id="GAA4378773.1"/>
    </source>
</evidence>
<name>A0ABP8IXJ3_9BACT</name>
<protein>
    <recommendedName>
        <fullName evidence="5">Outer membrane protein beta-barrel domain-containing protein</fullName>
    </recommendedName>
</protein>
<reference evidence="4" key="1">
    <citation type="journal article" date="2019" name="Int. J. Syst. Evol. Microbiol.">
        <title>The Global Catalogue of Microorganisms (GCM) 10K type strain sequencing project: providing services to taxonomists for standard genome sequencing and annotation.</title>
        <authorList>
            <consortium name="The Broad Institute Genomics Platform"/>
            <consortium name="The Broad Institute Genome Sequencing Center for Infectious Disease"/>
            <person name="Wu L."/>
            <person name="Ma J."/>
        </authorList>
    </citation>
    <scope>NUCLEOTIDE SEQUENCE [LARGE SCALE GENOMIC DNA]</scope>
    <source>
        <strain evidence="4">JCM 17924</strain>
    </source>
</reference>